<dbReference type="InterPro" id="IPR000210">
    <property type="entry name" value="BTB/POZ_dom"/>
</dbReference>
<dbReference type="SUPFAM" id="SSF49599">
    <property type="entry name" value="TRAF domain-like"/>
    <property type="match status" value="1"/>
</dbReference>
<dbReference type="InterPro" id="IPR052664">
    <property type="entry name" value="BTB-MATH_domain_protein"/>
</dbReference>
<dbReference type="PANTHER" id="PTHR22743">
    <property type="entry name" value="MEPRIN/TRAF-LIKE MATH FAMILY-C.ELEGANS"/>
    <property type="match status" value="1"/>
</dbReference>
<dbReference type="Pfam" id="PF00651">
    <property type="entry name" value="BTB"/>
    <property type="match status" value="1"/>
</dbReference>
<comment type="caution">
    <text evidence="3">The sequence shown here is derived from an EMBL/GenBank/DDBJ whole genome shotgun (WGS) entry which is preliminary data.</text>
</comment>
<sequence length="314" mass="37247">MSVTIQNGCKMRSEFVYQENNEETMNGEHWNFGGHLWKISADNSGGEFIVYINLERPTVPENDVKTWTCHVEGEFRILKQNHEGGYKQCDFDFYFNHDESSTGHMVLKTKKLERDGYLTGNLDRIVIEIHFDFKFFDFSKNIDGFTDLKILLEDSIFYFNKALLISQSKYFFEKNDSSEIRIDEKLCDEDEFCCFLVSMYNRANMIDYGAIRSLAKLALIFQAPAIMSICEDYEIRRLLPKNRSDYYKPFEKFKFCLMSSFETAEKYGLELLMQNSLTSFENRKQIREFKDLPEYAELKETTKKRIFKRYLNIL</sequence>
<dbReference type="Pfam" id="PF00917">
    <property type="entry name" value="MATH"/>
    <property type="match status" value="1"/>
</dbReference>
<name>A0A9P1I7E6_9PELO</name>
<evidence type="ECO:0008006" key="5">
    <source>
        <dbReference type="Google" id="ProtNLM"/>
    </source>
</evidence>
<dbReference type="InterPro" id="IPR008974">
    <property type="entry name" value="TRAF-like"/>
</dbReference>
<feature type="domain" description="BTB" evidence="1">
    <location>
        <begin position="144"/>
        <end position="235"/>
    </location>
</feature>
<reference evidence="3" key="1">
    <citation type="submission" date="2022-11" db="EMBL/GenBank/DDBJ databases">
        <authorList>
            <person name="Kikuchi T."/>
        </authorList>
    </citation>
    <scope>NUCLEOTIDE SEQUENCE</scope>
    <source>
        <strain evidence="3">PS1010</strain>
    </source>
</reference>
<gene>
    <name evidence="3" type="ORF">CAMP_LOCUS2058</name>
</gene>
<dbReference type="Gene3D" id="3.30.710.10">
    <property type="entry name" value="Potassium Channel Kv1.1, Chain A"/>
    <property type="match status" value="1"/>
</dbReference>
<proteinExistence type="predicted"/>
<evidence type="ECO:0000259" key="1">
    <source>
        <dbReference type="Pfam" id="PF00651"/>
    </source>
</evidence>
<dbReference type="Gene3D" id="2.60.210.10">
    <property type="entry name" value="Apoptosis, Tumor Necrosis Factor Receptor Associated Protein 2, Chain A"/>
    <property type="match status" value="1"/>
</dbReference>
<dbReference type="PANTHER" id="PTHR22743:SF165">
    <property type="entry name" value="BTB AND MATH DOMAIN CONTAINING-RELATED"/>
    <property type="match status" value="1"/>
</dbReference>
<evidence type="ECO:0000313" key="4">
    <source>
        <dbReference type="Proteomes" id="UP001152747"/>
    </source>
</evidence>
<dbReference type="InterPro" id="IPR011333">
    <property type="entry name" value="SKP1/BTB/POZ_sf"/>
</dbReference>
<organism evidence="3 4">
    <name type="scientific">Caenorhabditis angaria</name>
    <dbReference type="NCBI Taxonomy" id="860376"/>
    <lineage>
        <taxon>Eukaryota</taxon>
        <taxon>Metazoa</taxon>
        <taxon>Ecdysozoa</taxon>
        <taxon>Nematoda</taxon>
        <taxon>Chromadorea</taxon>
        <taxon>Rhabditida</taxon>
        <taxon>Rhabditina</taxon>
        <taxon>Rhabditomorpha</taxon>
        <taxon>Rhabditoidea</taxon>
        <taxon>Rhabditidae</taxon>
        <taxon>Peloderinae</taxon>
        <taxon>Caenorhabditis</taxon>
    </lineage>
</organism>
<dbReference type="AlphaFoldDB" id="A0A9P1I7E6"/>
<feature type="domain" description="MATH" evidence="2">
    <location>
        <begin position="22"/>
        <end position="130"/>
    </location>
</feature>
<dbReference type="CDD" id="cd00121">
    <property type="entry name" value="MATH"/>
    <property type="match status" value="1"/>
</dbReference>
<protein>
    <recommendedName>
        <fullName evidence="5">BTB domain-containing protein</fullName>
    </recommendedName>
</protein>
<evidence type="ECO:0000313" key="3">
    <source>
        <dbReference type="EMBL" id="CAI5439421.1"/>
    </source>
</evidence>
<evidence type="ECO:0000259" key="2">
    <source>
        <dbReference type="Pfam" id="PF00917"/>
    </source>
</evidence>
<dbReference type="EMBL" id="CANHGI010000001">
    <property type="protein sequence ID" value="CAI5439421.1"/>
    <property type="molecule type" value="Genomic_DNA"/>
</dbReference>
<accession>A0A9P1I7E6</accession>
<keyword evidence="4" id="KW-1185">Reference proteome</keyword>
<dbReference type="SUPFAM" id="SSF54695">
    <property type="entry name" value="POZ domain"/>
    <property type="match status" value="1"/>
</dbReference>
<dbReference type="InterPro" id="IPR002083">
    <property type="entry name" value="MATH/TRAF_dom"/>
</dbReference>
<dbReference type="Proteomes" id="UP001152747">
    <property type="component" value="Unassembled WGS sequence"/>
</dbReference>